<dbReference type="GO" id="GO:0005739">
    <property type="term" value="C:mitochondrion"/>
    <property type="evidence" value="ECO:0007669"/>
    <property type="project" value="TreeGrafter"/>
</dbReference>
<sequence>MNENRQNSEASQLESTLKQRSLLRKYEIPIDHLSYEYIGRCNDVKQLERIVKILRSGEEGFYPDLQKATEDRLRLLNPVSRQLRKEEPVLTCNSMNREEWNTILTDVSTWQKEISVSDMTLLEESNKIEDAFEPPIRQAPVLESSIKNKCTESKRKLNRVSDYKAWDKYDADTELLKMDLKQEQEEKSQKKSQHTEVDRFKVVENDIDKLSEIERQLLAEQEKNRGNEYYEEKNYDEAIKYYTASIVIWPTPKAYNNRSACYLKLCNYTAALADANNTLNLDPENIKALFRRGIALQHKNRFREALADMNKVLEQQPKHVLAQNVAQELRKQINTVPKSFGIMTDEQLSETKKVTEVSSESLKNDAAPDNTCEVNQWKLPKVMCKSNSKHNLIKCINEPRNQFHSTLEAKVVELSEDNIRESTTRLKIIEVDNS</sequence>
<evidence type="ECO:0000256" key="5">
    <source>
        <dbReference type="PROSITE-ProRule" id="PRU00339"/>
    </source>
</evidence>
<dbReference type="PANTHER" id="PTHR45984">
    <property type="entry name" value="RNA (RNA) POLYMERASE II ASSOCIATED PROTEIN HOMOLOG"/>
    <property type="match status" value="1"/>
</dbReference>
<evidence type="ECO:0000256" key="1">
    <source>
        <dbReference type="ARBA" id="ARBA00004496"/>
    </source>
</evidence>
<accession>A0A1B6G2D8</accession>
<evidence type="ECO:0000256" key="2">
    <source>
        <dbReference type="ARBA" id="ARBA00022490"/>
    </source>
</evidence>
<feature type="repeat" description="TPR" evidence="5">
    <location>
        <begin position="286"/>
        <end position="319"/>
    </location>
</feature>
<evidence type="ECO:0000313" key="6">
    <source>
        <dbReference type="EMBL" id="JAS56605.1"/>
    </source>
</evidence>
<dbReference type="SUPFAM" id="SSF48452">
    <property type="entry name" value="TPR-like"/>
    <property type="match status" value="1"/>
</dbReference>
<dbReference type="Gene3D" id="1.25.40.10">
    <property type="entry name" value="Tetratricopeptide repeat domain"/>
    <property type="match status" value="1"/>
</dbReference>
<dbReference type="Pfam" id="PF07719">
    <property type="entry name" value="TPR_2"/>
    <property type="match status" value="1"/>
</dbReference>
<evidence type="ECO:0000256" key="3">
    <source>
        <dbReference type="ARBA" id="ARBA00022737"/>
    </source>
</evidence>
<dbReference type="SMART" id="SM00028">
    <property type="entry name" value="TPR"/>
    <property type="match status" value="3"/>
</dbReference>
<proteinExistence type="predicted"/>
<dbReference type="GO" id="GO:0031072">
    <property type="term" value="F:heat shock protein binding"/>
    <property type="evidence" value="ECO:0007669"/>
    <property type="project" value="TreeGrafter"/>
</dbReference>
<dbReference type="InterPro" id="IPR013105">
    <property type="entry name" value="TPR_2"/>
</dbReference>
<dbReference type="InterPro" id="IPR011990">
    <property type="entry name" value="TPR-like_helical_dom_sf"/>
</dbReference>
<gene>
    <name evidence="6" type="ORF">g.15725</name>
</gene>
<evidence type="ECO:0000256" key="4">
    <source>
        <dbReference type="ARBA" id="ARBA00022803"/>
    </source>
</evidence>
<dbReference type="Pfam" id="PF00515">
    <property type="entry name" value="TPR_1"/>
    <property type="match status" value="1"/>
</dbReference>
<dbReference type="PROSITE" id="PS50005">
    <property type="entry name" value="TPR"/>
    <property type="match status" value="2"/>
</dbReference>
<dbReference type="PANTHER" id="PTHR45984:SF1">
    <property type="entry name" value="SPAG1 AXONEMAL DYNEIN ASSEMBLY FACTOR"/>
    <property type="match status" value="1"/>
</dbReference>
<dbReference type="GO" id="GO:0006626">
    <property type="term" value="P:protein targeting to mitochondrion"/>
    <property type="evidence" value="ECO:0007669"/>
    <property type="project" value="TreeGrafter"/>
</dbReference>
<evidence type="ECO:0008006" key="7">
    <source>
        <dbReference type="Google" id="ProtNLM"/>
    </source>
</evidence>
<dbReference type="InterPro" id="IPR019734">
    <property type="entry name" value="TPR_rpt"/>
</dbReference>
<organism evidence="6">
    <name type="scientific">Cuerna arida</name>
    <dbReference type="NCBI Taxonomy" id="1464854"/>
    <lineage>
        <taxon>Eukaryota</taxon>
        <taxon>Metazoa</taxon>
        <taxon>Ecdysozoa</taxon>
        <taxon>Arthropoda</taxon>
        <taxon>Hexapoda</taxon>
        <taxon>Insecta</taxon>
        <taxon>Pterygota</taxon>
        <taxon>Neoptera</taxon>
        <taxon>Paraneoptera</taxon>
        <taxon>Hemiptera</taxon>
        <taxon>Auchenorrhyncha</taxon>
        <taxon>Membracoidea</taxon>
        <taxon>Cicadellidae</taxon>
        <taxon>Cicadellinae</taxon>
        <taxon>Proconiini</taxon>
        <taxon>Cuerna</taxon>
    </lineage>
</organism>
<keyword evidence="2" id="KW-0963">Cytoplasm</keyword>
<dbReference type="InterPro" id="IPR051982">
    <property type="entry name" value="CiliaryAsmbly_MitoImport"/>
</dbReference>
<dbReference type="AlphaFoldDB" id="A0A1B6G2D8"/>
<dbReference type="EMBL" id="GECZ01013164">
    <property type="protein sequence ID" value="JAS56605.1"/>
    <property type="molecule type" value="Transcribed_RNA"/>
</dbReference>
<name>A0A1B6G2D8_9HEMI</name>
<feature type="repeat" description="TPR" evidence="5">
    <location>
        <begin position="219"/>
        <end position="252"/>
    </location>
</feature>
<protein>
    <recommendedName>
        <fullName evidence="7">Sperm-associated antigen 1</fullName>
    </recommendedName>
</protein>
<dbReference type="GO" id="GO:0005829">
    <property type="term" value="C:cytosol"/>
    <property type="evidence" value="ECO:0007669"/>
    <property type="project" value="TreeGrafter"/>
</dbReference>
<comment type="subcellular location">
    <subcellularLocation>
        <location evidence="1">Cytoplasm</location>
    </subcellularLocation>
</comment>
<keyword evidence="3" id="KW-0677">Repeat</keyword>
<keyword evidence="4 5" id="KW-0802">TPR repeat</keyword>
<reference evidence="6" key="1">
    <citation type="submission" date="2015-11" db="EMBL/GenBank/DDBJ databases">
        <title>De novo transcriptome assembly of four potential Pierce s Disease insect vectors from Arizona vineyards.</title>
        <authorList>
            <person name="Tassone E.E."/>
        </authorList>
    </citation>
    <scope>NUCLEOTIDE SEQUENCE</scope>
</reference>